<reference evidence="1 2" key="1">
    <citation type="submission" date="2018-01" db="EMBL/GenBank/DDBJ databases">
        <title>Metagenomic assembled genomes from two thermal pools in the Uzon Caldera, Kamchatka, Russia.</title>
        <authorList>
            <person name="Wilkins L."/>
            <person name="Ettinger C."/>
        </authorList>
    </citation>
    <scope>NUCLEOTIDE SEQUENCE [LARGE SCALE GENOMIC DNA]</scope>
    <source>
        <strain evidence="1">ARK-04</strain>
    </source>
</reference>
<keyword evidence="1" id="KW-0378">Hydrolase</keyword>
<dbReference type="AlphaFoldDB" id="A0A2N7QGC6"/>
<keyword evidence="1" id="KW-0540">Nuclease</keyword>
<name>A0A2N7QGC6_9BACT</name>
<keyword evidence="1" id="KW-0255">Endonuclease</keyword>
<dbReference type="GO" id="GO:0004519">
    <property type="term" value="F:endonuclease activity"/>
    <property type="evidence" value="ECO:0007669"/>
    <property type="project" value="UniProtKB-KW"/>
</dbReference>
<evidence type="ECO:0000313" key="2">
    <source>
        <dbReference type="Proteomes" id="UP000235619"/>
    </source>
</evidence>
<dbReference type="Proteomes" id="UP000235619">
    <property type="component" value="Unassembled WGS sequence"/>
</dbReference>
<organism evidence="1 2">
    <name type="scientific">Thermodesulfobacterium geofontis</name>
    <dbReference type="NCBI Taxonomy" id="1295609"/>
    <lineage>
        <taxon>Bacteria</taxon>
        <taxon>Pseudomonadati</taxon>
        <taxon>Thermodesulfobacteriota</taxon>
        <taxon>Thermodesulfobacteria</taxon>
        <taxon>Thermodesulfobacteriales</taxon>
        <taxon>Thermodesulfobacteriaceae</taxon>
        <taxon>Thermodesulfobacterium</taxon>
    </lineage>
</organism>
<gene>
    <name evidence="1" type="ORF">C0169_00940</name>
</gene>
<accession>A0A2N7QGC6</accession>
<dbReference type="EMBL" id="PNJD01000056">
    <property type="protein sequence ID" value="PMP98041.1"/>
    <property type="molecule type" value="Genomic_DNA"/>
</dbReference>
<proteinExistence type="predicted"/>
<sequence>MDREHARNLIIETFENSFNENNFKKFISNLFKSYDRTKALQPRYGTQGITERYLGFISSWERIGRYEDRDGKKIDILIIKLKKGQSLYRARTAQRNFVADYLKGKLGTTTEKDAALIAFIPPDSNEYDWRFSLVKLDYRFEGNKPKEEFTSAKRWSFLVGKNEKSHTAQSRFLPIIENDEFQPTLEDLEKAFDVEVVTKEFFEKYRDLFIRTKLELDKIVNRDKKVKE</sequence>
<comment type="caution">
    <text evidence="1">The sequence shown here is derived from an EMBL/GenBank/DDBJ whole genome shotgun (WGS) entry which is preliminary data.</text>
</comment>
<evidence type="ECO:0000313" key="1">
    <source>
        <dbReference type="EMBL" id="PMP98041.1"/>
    </source>
</evidence>
<protein>
    <submittedName>
        <fullName evidence="1">Restriction endonuclease</fullName>
    </submittedName>
</protein>
<feature type="non-terminal residue" evidence="1">
    <location>
        <position position="228"/>
    </location>
</feature>